<dbReference type="EMBL" id="AJWZ01006590">
    <property type="protein sequence ID" value="EKC59344.1"/>
    <property type="molecule type" value="Genomic_DNA"/>
</dbReference>
<proteinExistence type="predicted"/>
<gene>
    <name evidence="1" type="ORF">OBE_09545</name>
</gene>
<comment type="caution">
    <text evidence="1">The sequence shown here is derived from an EMBL/GenBank/DDBJ whole genome shotgun (WGS) entry which is preliminary data.</text>
</comment>
<protein>
    <submittedName>
        <fullName evidence="1">Uncharacterized protein</fullName>
    </submittedName>
</protein>
<name>K1SV67_9ZZZZ</name>
<sequence length="106" mass="12078">DSAPLPMVSPDEKVFIDLKEKISTLSERGVTIFFLPPPYCRSSFQNDSLAINRISESLKAIGFPYYLEPSGCVYPDSMFYDSRYHLIREGVVMHSRKIAGELKRTL</sequence>
<feature type="non-terminal residue" evidence="1">
    <location>
        <position position="1"/>
    </location>
</feature>
<organism evidence="1">
    <name type="scientific">human gut metagenome</name>
    <dbReference type="NCBI Taxonomy" id="408170"/>
    <lineage>
        <taxon>unclassified sequences</taxon>
        <taxon>metagenomes</taxon>
        <taxon>organismal metagenomes</taxon>
    </lineage>
</organism>
<accession>K1SV67</accession>
<dbReference type="AlphaFoldDB" id="K1SV67"/>
<reference evidence="1" key="1">
    <citation type="journal article" date="2013" name="Environ. Microbiol.">
        <title>Microbiota from the distal guts of lean and obese adolescents exhibit partial functional redundancy besides clear differences in community structure.</title>
        <authorList>
            <person name="Ferrer M."/>
            <person name="Ruiz A."/>
            <person name="Lanza F."/>
            <person name="Haange S.B."/>
            <person name="Oberbach A."/>
            <person name="Till H."/>
            <person name="Bargiela R."/>
            <person name="Campoy C."/>
            <person name="Segura M.T."/>
            <person name="Richter M."/>
            <person name="von Bergen M."/>
            <person name="Seifert J."/>
            <person name="Suarez A."/>
        </authorList>
    </citation>
    <scope>NUCLEOTIDE SEQUENCE</scope>
</reference>
<evidence type="ECO:0000313" key="1">
    <source>
        <dbReference type="EMBL" id="EKC59344.1"/>
    </source>
</evidence>